<dbReference type="Proteomes" id="UP000268857">
    <property type="component" value="Unassembled WGS sequence"/>
</dbReference>
<evidence type="ECO:0000313" key="5">
    <source>
        <dbReference type="EMBL" id="RUR74091.1"/>
    </source>
</evidence>
<evidence type="ECO:0000313" key="6">
    <source>
        <dbReference type="Proteomes" id="UP000268857"/>
    </source>
</evidence>
<dbReference type="Gene3D" id="3.40.630.30">
    <property type="match status" value="1"/>
</dbReference>
<gene>
    <name evidence="5" type="ORF">PCC6912_53990</name>
</gene>
<reference evidence="5 6" key="1">
    <citation type="journal article" date="2019" name="Genome Biol. Evol.">
        <title>Day and night: Metabolic profiles and evolutionary relationships of six axenic non-marine cyanobacteria.</title>
        <authorList>
            <person name="Will S.E."/>
            <person name="Henke P."/>
            <person name="Boedeker C."/>
            <person name="Huang S."/>
            <person name="Brinkmann H."/>
            <person name="Rohde M."/>
            <person name="Jarek M."/>
            <person name="Friedl T."/>
            <person name="Seufert S."/>
            <person name="Schumacher M."/>
            <person name="Overmann J."/>
            <person name="Neumann-Schaal M."/>
            <person name="Petersen J."/>
        </authorList>
    </citation>
    <scope>NUCLEOTIDE SEQUENCE [LARGE SCALE GENOMIC DNA]</scope>
    <source>
        <strain evidence="5 6">PCC 6912</strain>
    </source>
</reference>
<name>A0A433MZX3_CHLFR</name>
<dbReference type="OrthoDB" id="9785602at2"/>
<keyword evidence="1 5" id="KW-0808">Transferase</keyword>
<dbReference type="Pfam" id="PF13302">
    <property type="entry name" value="Acetyltransf_3"/>
    <property type="match status" value="1"/>
</dbReference>
<accession>A0A433MZX3</accession>
<dbReference type="InterPro" id="IPR051531">
    <property type="entry name" value="N-acetyltransferase"/>
</dbReference>
<dbReference type="AlphaFoldDB" id="A0A433MZX3"/>
<dbReference type="GO" id="GO:0016747">
    <property type="term" value="F:acyltransferase activity, transferring groups other than amino-acyl groups"/>
    <property type="evidence" value="ECO:0007669"/>
    <property type="project" value="InterPro"/>
</dbReference>
<dbReference type="EMBL" id="RSCJ01000031">
    <property type="protein sequence ID" value="RUR74091.1"/>
    <property type="molecule type" value="Genomic_DNA"/>
</dbReference>
<dbReference type="PROSITE" id="PS51186">
    <property type="entry name" value="GNAT"/>
    <property type="match status" value="1"/>
</dbReference>
<dbReference type="SUPFAM" id="SSF55729">
    <property type="entry name" value="Acyl-CoA N-acyltransferases (Nat)"/>
    <property type="match status" value="1"/>
</dbReference>
<feature type="domain" description="N-acetyltransferase" evidence="4">
    <location>
        <begin position="13"/>
        <end position="183"/>
    </location>
</feature>
<evidence type="ECO:0000256" key="2">
    <source>
        <dbReference type="ARBA" id="ARBA00023315"/>
    </source>
</evidence>
<comment type="similarity">
    <text evidence="3">Belongs to the acetyltransferase family. RimJ subfamily.</text>
</comment>
<dbReference type="PANTHER" id="PTHR43792:SF8">
    <property type="entry name" value="[RIBOSOMAL PROTEIN US5]-ALANINE N-ACETYLTRANSFERASE"/>
    <property type="match status" value="1"/>
</dbReference>
<keyword evidence="6" id="KW-1185">Reference proteome</keyword>
<dbReference type="InterPro" id="IPR016181">
    <property type="entry name" value="Acyl_CoA_acyltransferase"/>
</dbReference>
<dbReference type="RefSeq" id="WP_016877753.1">
    <property type="nucleotide sequence ID" value="NZ_AJLN01000134.1"/>
</dbReference>
<dbReference type="PANTHER" id="PTHR43792">
    <property type="entry name" value="GNAT FAMILY, PUTATIVE (AFU_ORTHOLOGUE AFUA_3G00765)-RELATED-RELATED"/>
    <property type="match status" value="1"/>
</dbReference>
<sequence>MSSIYPPLETERLILREFVESDWQAVHIYASDPAVVRYLPFGPNTEEDTKNFLQAEVKMRRKKLRQHFAFAVTLKANKQVIGSCRISITNLDKREASIGFCLAKEFWGKGYATELGSKLLEFGFKQLNLHRIFAICDPQNKASMRVLIKICMRQEGYLREYELIKGQWRDALLFAILERELMQIQFLSIA</sequence>
<evidence type="ECO:0000259" key="4">
    <source>
        <dbReference type="PROSITE" id="PS51186"/>
    </source>
</evidence>
<organism evidence="5 6">
    <name type="scientific">Chlorogloeopsis fritschii PCC 6912</name>
    <dbReference type="NCBI Taxonomy" id="211165"/>
    <lineage>
        <taxon>Bacteria</taxon>
        <taxon>Bacillati</taxon>
        <taxon>Cyanobacteriota</taxon>
        <taxon>Cyanophyceae</taxon>
        <taxon>Nostocales</taxon>
        <taxon>Chlorogloeopsidaceae</taxon>
        <taxon>Chlorogloeopsis</taxon>
    </lineage>
</organism>
<dbReference type="STRING" id="211165.GCA_000317285_05758"/>
<comment type="caution">
    <text evidence="5">The sequence shown here is derived from an EMBL/GenBank/DDBJ whole genome shotgun (WGS) entry which is preliminary data.</text>
</comment>
<evidence type="ECO:0000256" key="3">
    <source>
        <dbReference type="ARBA" id="ARBA00038502"/>
    </source>
</evidence>
<dbReference type="InterPro" id="IPR000182">
    <property type="entry name" value="GNAT_dom"/>
</dbReference>
<proteinExistence type="inferred from homology"/>
<keyword evidence="2" id="KW-0012">Acyltransferase</keyword>
<protein>
    <submittedName>
        <fullName evidence="5">Ribosomal-protein-serine acetyltransferase</fullName>
    </submittedName>
</protein>
<evidence type="ECO:0000256" key="1">
    <source>
        <dbReference type="ARBA" id="ARBA00022679"/>
    </source>
</evidence>